<keyword evidence="3 8" id="KW-0418">Kinase</keyword>
<evidence type="ECO:0000259" key="7">
    <source>
        <dbReference type="PROSITE" id="PS50011"/>
    </source>
</evidence>
<evidence type="ECO:0000256" key="2">
    <source>
        <dbReference type="ARBA" id="ARBA00022741"/>
    </source>
</evidence>
<dbReference type="SMART" id="SM00220">
    <property type="entry name" value="S_TKc"/>
    <property type="match status" value="1"/>
</dbReference>
<dbReference type="AlphaFoldDB" id="A0A941EGP4"/>
<dbReference type="Gene3D" id="3.30.200.20">
    <property type="entry name" value="Phosphorylase Kinase, domain 1"/>
    <property type="match status" value="1"/>
</dbReference>
<keyword evidence="1" id="KW-0808">Transferase</keyword>
<keyword evidence="4 5" id="KW-0067">ATP-binding</keyword>
<evidence type="ECO:0000256" key="3">
    <source>
        <dbReference type="ARBA" id="ARBA00022777"/>
    </source>
</evidence>
<dbReference type="InterPro" id="IPR000719">
    <property type="entry name" value="Prot_kinase_dom"/>
</dbReference>
<reference evidence="8" key="1">
    <citation type="submission" date="2021-04" db="EMBL/GenBank/DDBJ databases">
        <title>Genome based classification of Actinospica acidithermotolerans sp. nov., an actinobacterium isolated from an Indonesian hot spring.</title>
        <authorList>
            <person name="Kusuma A.B."/>
            <person name="Putra K.E."/>
            <person name="Nafisah S."/>
            <person name="Loh J."/>
            <person name="Nouioui I."/>
            <person name="Goodfellow M."/>
        </authorList>
    </citation>
    <scope>NUCLEOTIDE SEQUENCE</scope>
    <source>
        <strain evidence="8">MGRD01-02</strain>
    </source>
</reference>
<proteinExistence type="predicted"/>
<dbReference type="PROSITE" id="PS50011">
    <property type="entry name" value="PROTEIN_KINASE_DOM"/>
    <property type="match status" value="1"/>
</dbReference>
<dbReference type="PANTHER" id="PTHR43289">
    <property type="entry name" value="MITOGEN-ACTIVATED PROTEIN KINASE KINASE KINASE 20-RELATED"/>
    <property type="match status" value="1"/>
</dbReference>
<dbReference type="InterPro" id="IPR011009">
    <property type="entry name" value="Kinase-like_dom_sf"/>
</dbReference>
<dbReference type="RefSeq" id="WP_212522268.1">
    <property type="nucleotide sequence ID" value="NZ_JAGSOH010000190.1"/>
</dbReference>
<dbReference type="PROSITE" id="PS00108">
    <property type="entry name" value="PROTEIN_KINASE_ST"/>
    <property type="match status" value="1"/>
</dbReference>
<sequence length="337" mass="35729">MDTTMYEFDPLEPGDPRTVGGYVLRARIGAGGMGRVYLSFTPGGRAVALKIIRAEFGSDPEFRERFAREVSIAQQVNGIHIAQLIDAGSDNGAPWLASAYVAGPSLAQVIGAHGPLPAHTVLALAGRIAESLGAIHATGMVHRDLKPGNILLDESGPKVIDFGIVRAAAPTATGRSSHRTFIGSPPFMAPEQIRGQKITPATDVFALGATLYYLCTAESAFQADFADGVLYRVIHDEPDYDACPEQVRELIRLCLRKDPAERPSTQRIVEGCRAAGAGPQTPLPDAVRAIIRERVRALEQMKSPGPQGAVGRRLGEEIAEETAQETAGGEAAGEGTA</sequence>
<dbReference type="Gene3D" id="1.10.510.10">
    <property type="entry name" value="Transferase(Phosphotransferase) domain 1"/>
    <property type="match status" value="1"/>
</dbReference>
<keyword evidence="9" id="KW-1185">Reference proteome</keyword>
<dbReference type="Pfam" id="PF00069">
    <property type="entry name" value="Pkinase"/>
    <property type="match status" value="1"/>
</dbReference>
<evidence type="ECO:0000256" key="1">
    <source>
        <dbReference type="ARBA" id="ARBA00022679"/>
    </source>
</evidence>
<keyword evidence="2 5" id="KW-0547">Nucleotide-binding</keyword>
<dbReference type="GO" id="GO:0004674">
    <property type="term" value="F:protein serine/threonine kinase activity"/>
    <property type="evidence" value="ECO:0007669"/>
    <property type="project" value="UniProtKB-KW"/>
</dbReference>
<evidence type="ECO:0000313" key="9">
    <source>
        <dbReference type="Proteomes" id="UP000676325"/>
    </source>
</evidence>
<protein>
    <submittedName>
        <fullName evidence="8">Serine/threonine protein kinase</fullName>
    </submittedName>
</protein>
<accession>A0A941EGP4</accession>
<dbReference type="InterPro" id="IPR017441">
    <property type="entry name" value="Protein_kinase_ATP_BS"/>
</dbReference>
<evidence type="ECO:0000256" key="4">
    <source>
        <dbReference type="ARBA" id="ARBA00022840"/>
    </source>
</evidence>
<feature type="non-terminal residue" evidence="8">
    <location>
        <position position="337"/>
    </location>
</feature>
<dbReference type="PROSITE" id="PS00107">
    <property type="entry name" value="PROTEIN_KINASE_ATP"/>
    <property type="match status" value="1"/>
</dbReference>
<evidence type="ECO:0000256" key="6">
    <source>
        <dbReference type="SAM" id="MobiDB-lite"/>
    </source>
</evidence>
<evidence type="ECO:0000313" key="8">
    <source>
        <dbReference type="EMBL" id="MBR7831152.1"/>
    </source>
</evidence>
<feature type="domain" description="Protein kinase" evidence="7">
    <location>
        <begin position="22"/>
        <end position="283"/>
    </location>
</feature>
<comment type="caution">
    <text evidence="8">The sequence shown here is derived from an EMBL/GenBank/DDBJ whole genome shotgun (WGS) entry which is preliminary data.</text>
</comment>
<evidence type="ECO:0000256" key="5">
    <source>
        <dbReference type="PROSITE-ProRule" id="PRU10141"/>
    </source>
</evidence>
<keyword evidence="8" id="KW-0723">Serine/threonine-protein kinase</keyword>
<organism evidence="8 9">
    <name type="scientific">Actinospica acidithermotolerans</name>
    <dbReference type="NCBI Taxonomy" id="2828514"/>
    <lineage>
        <taxon>Bacteria</taxon>
        <taxon>Bacillati</taxon>
        <taxon>Actinomycetota</taxon>
        <taxon>Actinomycetes</taxon>
        <taxon>Catenulisporales</taxon>
        <taxon>Actinospicaceae</taxon>
        <taxon>Actinospica</taxon>
    </lineage>
</organism>
<feature type="region of interest" description="Disordered" evidence="6">
    <location>
        <begin position="300"/>
        <end position="337"/>
    </location>
</feature>
<dbReference type="CDD" id="cd14014">
    <property type="entry name" value="STKc_PknB_like"/>
    <property type="match status" value="1"/>
</dbReference>
<dbReference type="SUPFAM" id="SSF56112">
    <property type="entry name" value="Protein kinase-like (PK-like)"/>
    <property type="match status" value="1"/>
</dbReference>
<dbReference type="EMBL" id="JAGSOH010000190">
    <property type="protein sequence ID" value="MBR7831152.1"/>
    <property type="molecule type" value="Genomic_DNA"/>
</dbReference>
<dbReference type="GO" id="GO:0005524">
    <property type="term" value="F:ATP binding"/>
    <property type="evidence" value="ECO:0007669"/>
    <property type="project" value="UniProtKB-UniRule"/>
</dbReference>
<feature type="binding site" evidence="5">
    <location>
        <position position="50"/>
    </location>
    <ligand>
        <name>ATP</name>
        <dbReference type="ChEBI" id="CHEBI:30616"/>
    </ligand>
</feature>
<gene>
    <name evidence="8" type="ORF">KDK95_32905</name>
</gene>
<name>A0A941EGP4_9ACTN</name>
<dbReference type="Proteomes" id="UP000676325">
    <property type="component" value="Unassembled WGS sequence"/>
</dbReference>
<dbReference type="PANTHER" id="PTHR43289:SF34">
    <property type="entry name" value="SERINE_THREONINE-PROTEIN KINASE YBDM-RELATED"/>
    <property type="match status" value="1"/>
</dbReference>
<dbReference type="InterPro" id="IPR008271">
    <property type="entry name" value="Ser/Thr_kinase_AS"/>
</dbReference>